<dbReference type="SUPFAM" id="SSF50182">
    <property type="entry name" value="Sm-like ribonucleoproteins"/>
    <property type="match status" value="1"/>
</dbReference>
<evidence type="ECO:0000256" key="3">
    <source>
        <dbReference type="ARBA" id="ARBA00022989"/>
    </source>
</evidence>
<dbReference type="Gene3D" id="2.30.30.60">
    <property type="match status" value="1"/>
</dbReference>
<dbReference type="RefSeq" id="WP_214297304.1">
    <property type="nucleotide sequence ID" value="NZ_JAHDYS010000005.1"/>
</dbReference>
<feature type="transmembrane region" description="Helical" evidence="6">
    <location>
        <begin position="138"/>
        <end position="159"/>
    </location>
</feature>
<organism evidence="8 9">
    <name type="scientific">Pelotalea chapellei</name>
    <dbReference type="NCBI Taxonomy" id="44671"/>
    <lineage>
        <taxon>Bacteria</taxon>
        <taxon>Pseudomonadati</taxon>
        <taxon>Thermodesulfobacteriota</taxon>
        <taxon>Desulfuromonadia</taxon>
        <taxon>Geobacterales</taxon>
        <taxon>Geobacteraceae</taxon>
        <taxon>Pelotalea</taxon>
    </lineage>
</organism>
<proteinExistence type="predicted"/>
<keyword evidence="3 6" id="KW-1133">Transmembrane helix</keyword>
<dbReference type="EMBL" id="JAHDYS010000005">
    <property type="protein sequence ID" value="MBT1071516.1"/>
    <property type="molecule type" value="Genomic_DNA"/>
</dbReference>
<keyword evidence="4 6" id="KW-0472">Membrane</keyword>
<evidence type="ECO:0000256" key="2">
    <source>
        <dbReference type="ARBA" id="ARBA00022692"/>
    </source>
</evidence>
<feature type="transmembrane region" description="Helical" evidence="6">
    <location>
        <begin position="165"/>
        <end position="184"/>
    </location>
</feature>
<dbReference type="PANTHER" id="PTHR30566:SF25">
    <property type="entry name" value="INNER MEMBRANE PROTEIN"/>
    <property type="match status" value="1"/>
</dbReference>
<evidence type="ECO:0000256" key="1">
    <source>
        <dbReference type="ARBA" id="ARBA00004370"/>
    </source>
</evidence>
<evidence type="ECO:0000313" key="9">
    <source>
        <dbReference type="Proteomes" id="UP000784128"/>
    </source>
</evidence>
<evidence type="ECO:0000259" key="7">
    <source>
        <dbReference type="Pfam" id="PF00924"/>
    </source>
</evidence>
<feature type="domain" description="Mechanosensitive ion channel MscS" evidence="7">
    <location>
        <begin position="187"/>
        <end position="253"/>
    </location>
</feature>
<evidence type="ECO:0000256" key="4">
    <source>
        <dbReference type="ARBA" id="ARBA00023136"/>
    </source>
</evidence>
<dbReference type="InterPro" id="IPR010920">
    <property type="entry name" value="LSM_dom_sf"/>
</dbReference>
<name>A0ABS5U780_9BACT</name>
<dbReference type="Gene3D" id="1.10.287.1260">
    <property type="match status" value="1"/>
</dbReference>
<dbReference type="InterPro" id="IPR006685">
    <property type="entry name" value="MscS_channel_2nd"/>
</dbReference>
<protein>
    <submittedName>
        <fullName evidence="8">Mechanosensitive ion channel family protein</fullName>
    </submittedName>
</protein>
<comment type="subcellular location">
    <subcellularLocation>
        <location evidence="1">Membrane</location>
    </subcellularLocation>
</comment>
<feature type="region of interest" description="Disordered" evidence="5">
    <location>
        <begin position="357"/>
        <end position="376"/>
    </location>
</feature>
<dbReference type="Proteomes" id="UP000784128">
    <property type="component" value="Unassembled WGS sequence"/>
</dbReference>
<keyword evidence="2 6" id="KW-0812">Transmembrane</keyword>
<feature type="transmembrane region" description="Helical" evidence="6">
    <location>
        <begin position="91"/>
        <end position="117"/>
    </location>
</feature>
<evidence type="ECO:0000313" key="8">
    <source>
        <dbReference type="EMBL" id="MBT1071516.1"/>
    </source>
</evidence>
<evidence type="ECO:0000256" key="5">
    <source>
        <dbReference type="SAM" id="MobiDB-lite"/>
    </source>
</evidence>
<comment type="caution">
    <text evidence="8">The sequence shown here is derived from an EMBL/GenBank/DDBJ whole genome shotgun (WGS) entry which is preliminary data.</text>
</comment>
<reference evidence="8 9" key="1">
    <citation type="submission" date="2021-05" db="EMBL/GenBank/DDBJ databases">
        <title>The draft genome of Geobacter chapellei DSM 13688.</title>
        <authorList>
            <person name="Xu Z."/>
            <person name="Masuda Y."/>
            <person name="Itoh H."/>
            <person name="Senoo K."/>
        </authorList>
    </citation>
    <scope>NUCLEOTIDE SEQUENCE [LARGE SCALE GENOMIC DNA]</scope>
    <source>
        <strain evidence="8 9">DSM 13688</strain>
    </source>
</reference>
<gene>
    <name evidence="8" type="ORF">KJB30_06965</name>
</gene>
<sequence>MPELMQALKGWESTLFSFGLIFAAFMVGLILYGFLFHFLERAAGLGWFFTDRRMVDRWVAPVRIILPLVMIVMVAPFLTFHQEIKVVLTHIFTLSFIVSGTWLLINTIDGLQTIVLARYDIMAQDNLRARAVHTKVNVLVKILLVVITVIAFAIALMTFERIKQFGVSILASAGIIGIIAGIAAQRSIANFIAGIQIALSQPIRIDDVVIVEGEWGIIEEITLTYVVVKIWDLRRMVVPIIYFLEKPFQNWTRMSSSLLGTVYIHTDYTIPVEELREELQRLVKTSSFWNEEVCVLHVTDAKERSLELRAIVSANNAGHMWELRCYVRENMIRFIRLNYPECLPRLRAELEPKEVFETKDPKLKGKPKPPEMGPTF</sequence>
<evidence type="ECO:0000256" key="6">
    <source>
        <dbReference type="SAM" id="Phobius"/>
    </source>
</evidence>
<feature type="transmembrane region" description="Helical" evidence="6">
    <location>
        <begin position="15"/>
        <end position="39"/>
    </location>
</feature>
<dbReference type="Pfam" id="PF00924">
    <property type="entry name" value="MS_channel_2nd"/>
    <property type="match status" value="1"/>
</dbReference>
<dbReference type="PANTHER" id="PTHR30566">
    <property type="entry name" value="YNAI-RELATED MECHANOSENSITIVE ION CHANNEL"/>
    <property type="match status" value="1"/>
</dbReference>
<keyword evidence="9" id="KW-1185">Reference proteome</keyword>
<dbReference type="InterPro" id="IPR023408">
    <property type="entry name" value="MscS_beta-dom_sf"/>
</dbReference>
<accession>A0ABS5U780</accession>
<feature type="transmembrane region" description="Helical" evidence="6">
    <location>
        <begin position="60"/>
        <end position="79"/>
    </location>
</feature>